<dbReference type="GO" id="GO:0071949">
    <property type="term" value="F:FAD binding"/>
    <property type="evidence" value="ECO:0007669"/>
    <property type="project" value="InterPro"/>
</dbReference>
<name>A0A0D9P0L1_METAN</name>
<proteinExistence type="predicted"/>
<dbReference type="Gene3D" id="3.50.50.60">
    <property type="entry name" value="FAD/NAD(P)-binding domain"/>
    <property type="match status" value="1"/>
</dbReference>
<evidence type="ECO:0000313" key="7">
    <source>
        <dbReference type="Proteomes" id="UP000054544"/>
    </source>
</evidence>
<dbReference type="PANTHER" id="PTHR33657:SF6">
    <property type="entry name" value="SECRETED PROTEIN"/>
    <property type="match status" value="1"/>
</dbReference>
<reference evidence="7" key="1">
    <citation type="journal article" date="2014" name="BMC Genomics">
        <title>The genome sequence of the biocontrol fungus Metarhizium anisopliae and comparative genomics of Metarhizium species.</title>
        <authorList>
            <person name="Pattemore J.A."/>
            <person name="Hane J.K."/>
            <person name="Williams A.H."/>
            <person name="Wilson B.A."/>
            <person name="Stodart B.J."/>
            <person name="Ash G.J."/>
        </authorList>
    </citation>
    <scope>NUCLEOTIDE SEQUENCE [LARGE SCALE GENOMIC DNA]</scope>
    <source>
        <strain evidence="7">BRIP 53293</strain>
    </source>
</reference>
<dbReference type="AlphaFoldDB" id="A0A0D9P0L1"/>
<evidence type="ECO:0000256" key="2">
    <source>
        <dbReference type="ARBA" id="ARBA00022827"/>
    </source>
</evidence>
<keyword evidence="4" id="KW-1133">Transmembrane helix</keyword>
<dbReference type="PANTHER" id="PTHR33657">
    <property type="entry name" value="DOMAIN PROTEIN, PUTATIVE (AFU_ORTHOLOGUE AFUA_5G00600)-RELATED"/>
    <property type="match status" value="1"/>
</dbReference>
<organism evidence="6 7">
    <name type="scientific">Metarhizium anisopliae BRIP 53293</name>
    <dbReference type="NCBI Taxonomy" id="1291518"/>
    <lineage>
        <taxon>Eukaryota</taxon>
        <taxon>Fungi</taxon>
        <taxon>Dikarya</taxon>
        <taxon>Ascomycota</taxon>
        <taxon>Pezizomycotina</taxon>
        <taxon>Sordariomycetes</taxon>
        <taxon>Hypocreomycetidae</taxon>
        <taxon>Hypocreales</taxon>
        <taxon>Clavicipitaceae</taxon>
        <taxon>Metarhizium</taxon>
    </lineage>
</organism>
<evidence type="ECO:0000256" key="1">
    <source>
        <dbReference type="ARBA" id="ARBA00022630"/>
    </source>
</evidence>
<evidence type="ECO:0000256" key="3">
    <source>
        <dbReference type="ARBA" id="ARBA00023002"/>
    </source>
</evidence>
<dbReference type="InterPro" id="IPR008701">
    <property type="entry name" value="NPP1"/>
</dbReference>
<dbReference type="InterPro" id="IPR002938">
    <property type="entry name" value="FAD-bd"/>
</dbReference>
<feature type="domain" description="FAD-binding" evidence="5">
    <location>
        <begin position="307"/>
        <end position="683"/>
    </location>
</feature>
<dbReference type="Pfam" id="PF05630">
    <property type="entry name" value="NPP1"/>
    <property type="match status" value="1"/>
</dbReference>
<accession>A0A0D9P0L1</accession>
<dbReference type="EMBL" id="KE384735">
    <property type="protein sequence ID" value="KJK78375.1"/>
    <property type="molecule type" value="Genomic_DNA"/>
</dbReference>
<evidence type="ECO:0000313" key="6">
    <source>
        <dbReference type="EMBL" id="KJK78375.1"/>
    </source>
</evidence>
<dbReference type="InterPro" id="IPR036188">
    <property type="entry name" value="FAD/NAD-bd_sf"/>
</dbReference>
<keyword evidence="2" id="KW-0274">FAD</keyword>
<dbReference type="Pfam" id="PF01494">
    <property type="entry name" value="FAD_binding_3"/>
    <property type="match status" value="1"/>
</dbReference>
<keyword evidence="4" id="KW-0812">Transmembrane</keyword>
<evidence type="ECO:0000256" key="4">
    <source>
        <dbReference type="SAM" id="Phobius"/>
    </source>
</evidence>
<keyword evidence="1" id="KW-0285">Flavoprotein</keyword>
<keyword evidence="4" id="KW-0472">Membrane</keyword>
<dbReference type="STRING" id="1291518.A0A0D9P0L1"/>
<gene>
    <name evidence="6" type="ORF">H634G_06548</name>
</gene>
<keyword evidence="7" id="KW-1185">Reference proteome</keyword>
<keyword evidence="3" id="KW-0560">Oxidoreductase</keyword>
<dbReference type="PRINTS" id="PR00420">
    <property type="entry name" value="RNGMNOXGNASE"/>
</dbReference>
<dbReference type="GO" id="GO:0016491">
    <property type="term" value="F:oxidoreductase activity"/>
    <property type="evidence" value="ECO:0007669"/>
    <property type="project" value="UniProtKB-KW"/>
</dbReference>
<sequence length="723" mass="80458">MRSLFVIPGALALATRQFPTRNLALNDTFTVQGHPDLVVPPGSRQAVIQGLCDDKGFDENPPPPLPQRATAEDLKFQPALDFDTDSCYNVPAIGPDGHIDQGRSRHETNTEGCRDEYDLDHSNVYSRQRCNNGWCAYLYDYFFEKDIGDRICIGHQYDWEHLQVWTRNGVPQFGCVSAHGKYDARLWKDIPKEGNHMKAVYNKDGAIGTHYFRFSMGAGDEPPENHKHVWWKSALISYNGFPRVELRDKLVAYDFGAADISISDAAFAWNLESCAGKMKAQFGDFAFDYNLDDGSPGTPHFLAGKTIVVAGAGIAGLAFAIGLRKQWKHGQKQPTVVIYDRDSPDSDAWRQGQNYTFSISGYNDAGGLVALKKMGIIDTVFSSAVSGIDGSGSFTIWSPDWCERFRSQRPPIAGLPTPSIRIVRKELRRILTDEWESFENSSIQWGTQCVNVAKAPNGRLCVYLREIREGEEAGETHIECDVLIAADGANSKIRRVLRPHDDLEYIGAVLRGGLATFPEGVPSPVDKDWGFVMGNTGVTCFISPVDRNTVIWAVGNLESEPVKELTREQGKEERRAVVDQAAALGHIFHEPFPTMTRQTDPGSVLCINGRDKQPFRHGDISDVPVVFIGDSNHALSPFAGFGANLALSDACDLAEQLCQSHESLARAVEAYDQISEPRARRIWTESRKNLRAGHSTGVRYWLFVCLLCVGNWVSWILGKVRRR</sequence>
<feature type="transmembrane region" description="Helical" evidence="4">
    <location>
        <begin position="700"/>
        <end position="718"/>
    </location>
</feature>
<dbReference type="SUPFAM" id="SSF51905">
    <property type="entry name" value="FAD/NAD(P)-binding domain"/>
    <property type="match status" value="1"/>
</dbReference>
<dbReference type="Proteomes" id="UP000054544">
    <property type="component" value="Unassembled WGS sequence"/>
</dbReference>
<dbReference type="OrthoDB" id="655030at2759"/>
<evidence type="ECO:0000259" key="5">
    <source>
        <dbReference type="Pfam" id="PF01494"/>
    </source>
</evidence>
<protein>
    <recommendedName>
        <fullName evidence="5">FAD-binding domain-containing protein</fullName>
    </recommendedName>
</protein>